<feature type="compositionally biased region" description="Basic and acidic residues" evidence="2">
    <location>
        <begin position="1425"/>
        <end position="1439"/>
    </location>
</feature>
<accession>A0A6L2LQN4</accession>
<evidence type="ECO:0000259" key="4">
    <source>
        <dbReference type="Pfam" id="PF22936"/>
    </source>
</evidence>
<dbReference type="Pfam" id="PF13976">
    <property type="entry name" value="gag_pre-integrs"/>
    <property type="match status" value="1"/>
</dbReference>
<dbReference type="InterPro" id="IPR025724">
    <property type="entry name" value="GAG-pre-integrase_dom"/>
</dbReference>
<comment type="caution">
    <text evidence="5">The sequence shown here is derived from an EMBL/GenBank/DDBJ whole genome shotgun (WGS) entry which is preliminary data.</text>
</comment>
<evidence type="ECO:0000256" key="2">
    <source>
        <dbReference type="SAM" id="MobiDB-lite"/>
    </source>
</evidence>
<feature type="coiled-coil region" evidence="1">
    <location>
        <begin position="1237"/>
        <end position="1274"/>
    </location>
</feature>
<feature type="region of interest" description="Disordered" evidence="2">
    <location>
        <begin position="1425"/>
        <end position="1450"/>
    </location>
</feature>
<gene>
    <name evidence="5" type="ORF">Tci_035966</name>
</gene>
<feature type="region of interest" description="Disordered" evidence="2">
    <location>
        <begin position="1203"/>
        <end position="1223"/>
    </location>
</feature>
<sequence length="1450" mass="163366">MCNKWDALLKARSKGDDTRLSILPSDPVVQSMDINTKSTSYVGVAGTRTKEQPKVNFNFRSLVAEPVFNGVNIFIPRKVIKKVNTRFEHTLYSYFIGKRLAFLVVEYYARNNWEDGISLIATFIGKPIMLDSYTSSMCNDSWGRSSFARRLIKVNSETDLVDVVTIGIPSLTGDDFTKETICVEYECRPPRKKKRKHKFMSTNGGQFAGPLVKHNVRYEPKSTRSAPKKGATNVGNASKSTSRLTTTITSSKNDIIITSNSYFSLDDEEKDDKEEVENVYDESANLFPNTKTGGSSSFTIVAGGGSSKIALIFALSTSSLALDTLCPSTIPSLTMKLATTLNRLERSIQIGIYKWIRLCSISQKSAKNQTISTQVQKAEEKSRIRKQFHQNNLALKLSLSRIQKGEYDIWAMKMEHYLGHTEYPIWKVIQKGNGPVQVSTDTNKQINVLPPKTAEEILARERERKTRTTLLMVIHEDHLAKFYKMTDAKEMWEAIKSRFSSTTSSSSTHNVAFVSSESTSSTNKASIAYGVSTSSGHNSQRKGSSSYTDELMYSFFANQSSGPQLDHEDLKQLDEFDLEEMDLKWQTKVECFNCHKTLHFAKECRLKRNQDIRRRDAWNTRNKAIDNGKRPRKQEEPKALVTLDGDGVDWTEEQLSDASIEIQAYDQALKKVEAQLVAHQKNQLCVETLESVPKPVANEPKGVREPKVWSDAPIIEEFESDSDDEHVTIPSEEQEKPSFAFVNTVKHVKTPSFSHLIRDYDFHEKRMAKQDDQQKALKNKGNVNSGCSRNMTGNKAYLVDYQDYNGGPVAFGGSKGNITGKGKIRTGKLDFEDVCFVKELQHFNLFFVSQICDKNIETECLVLSLDFKLPDKNQALLRVPRQNNMYSFNLKNIVPTGSLACLIAKATVDESNKWHRRLGHVNFKNLNKLVKGNLARGKFDGKSDEGFLVGYSLNSKAFRPVRSKNQANKTARPKVANHSAAKNGGEKPKKDTGLKSNEKPVDQEEQAFLEELERLKRQAKKANDEAEALRKESAQGTENLLRQTGAARASSTNTVNTVSTPDAQAAKIIALKAMIRNPEKKCKPSISHHRAWLKSVQRLSIKKRFRKKESVSNQGRKKDKPKPTLDMDTEEPVNEGRLSEKIAQDKGTGEKGGSAKELVSTARPEDSTVRLDIKEEKAKEKEVSIKDIEDSLRPARSILTLKPLPTIDPKDKGKGVLEEPEPAKKMTISDLDAAQIAKGAEVARLVYEEELAELEREKEKIHREEKASKAAIAEMYDEVKAGIKADALFAAKLQQEEIEEYIIKKKGKFLAETIAAQRRFRAAQRSAEIRSRPPTKSQLRNLMMKYLKNMDDAVDKEKVLEEPDSTKVEVKQGGDEESIRKRLERRYPLTKETLERMLALRLIAESESEVVFDLLRFIQKKIDESGSHDGSEKDLKELAIPKQTTLGKDI</sequence>
<feature type="region of interest" description="Disordered" evidence="2">
    <location>
        <begin position="960"/>
        <end position="1002"/>
    </location>
</feature>
<feature type="domain" description="Retrovirus-related Pol polyprotein from transposon TNT 1-94-like beta-barrel" evidence="4">
    <location>
        <begin position="783"/>
        <end position="855"/>
    </location>
</feature>
<protein>
    <submittedName>
        <fullName evidence="5">Ribonuclease H-like domain-containing protein</fullName>
    </submittedName>
</protein>
<keyword evidence="1" id="KW-0175">Coiled coil</keyword>
<feature type="compositionally biased region" description="Basic and acidic residues" evidence="2">
    <location>
        <begin position="1163"/>
        <end position="1174"/>
    </location>
</feature>
<feature type="coiled-coil region" evidence="1">
    <location>
        <begin position="655"/>
        <end position="682"/>
    </location>
</feature>
<dbReference type="InterPro" id="IPR054722">
    <property type="entry name" value="PolX-like_BBD"/>
</dbReference>
<name>A0A6L2LQN4_TANCI</name>
<evidence type="ECO:0000259" key="3">
    <source>
        <dbReference type="Pfam" id="PF13976"/>
    </source>
</evidence>
<feature type="region of interest" description="Disordered" evidence="2">
    <location>
        <begin position="1103"/>
        <end position="1174"/>
    </location>
</feature>
<feature type="compositionally biased region" description="Basic and acidic residues" evidence="2">
    <location>
        <begin position="1137"/>
        <end position="1149"/>
    </location>
</feature>
<feature type="coiled-coil region" evidence="1">
    <location>
        <begin position="1005"/>
        <end position="1039"/>
    </location>
</feature>
<feature type="compositionally biased region" description="Basic and acidic residues" evidence="2">
    <location>
        <begin position="1208"/>
        <end position="1223"/>
    </location>
</feature>
<organism evidence="5">
    <name type="scientific">Tanacetum cinerariifolium</name>
    <name type="common">Dalmatian daisy</name>
    <name type="synonym">Chrysanthemum cinerariifolium</name>
    <dbReference type="NCBI Taxonomy" id="118510"/>
    <lineage>
        <taxon>Eukaryota</taxon>
        <taxon>Viridiplantae</taxon>
        <taxon>Streptophyta</taxon>
        <taxon>Embryophyta</taxon>
        <taxon>Tracheophyta</taxon>
        <taxon>Spermatophyta</taxon>
        <taxon>Magnoliopsida</taxon>
        <taxon>eudicotyledons</taxon>
        <taxon>Gunneridae</taxon>
        <taxon>Pentapetalae</taxon>
        <taxon>asterids</taxon>
        <taxon>campanulids</taxon>
        <taxon>Asterales</taxon>
        <taxon>Asteraceae</taxon>
        <taxon>Asteroideae</taxon>
        <taxon>Anthemideae</taxon>
        <taxon>Anthemidinae</taxon>
        <taxon>Tanacetum</taxon>
    </lineage>
</organism>
<proteinExistence type="predicted"/>
<evidence type="ECO:0000313" key="5">
    <source>
        <dbReference type="EMBL" id="GEU63988.1"/>
    </source>
</evidence>
<dbReference type="EMBL" id="BKCJ010004943">
    <property type="protein sequence ID" value="GEU63988.1"/>
    <property type="molecule type" value="Genomic_DNA"/>
</dbReference>
<feature type="compositionally biased region" description="Basic and acidic residues" evidence="2">
    <location>
        <begin position="984"/>
        <end position="1002"/>
    </location>
</feature>
<evidence type="ECO:0000256" key="1">
    <source>
        <dbReference type="SAM" id="Coils"/>
    </source>
</evidence>
<dbReference type="Pfam" id="PF22936">
    <property type="entry name" value="Pol_BBD"/>
    <property type="match status" value="1"/>
</dbReference>
<feature type="domain" description="GAG-pre-integrase" evidence="3">
    <location>
        <begin position="884"/>
        <end position="937"/>
    </location>
</feature>
<reference evidence="5" key="1">
    <citation type="journal article" date="2019" name="Sci. Rep.">
        <title>Draft genome of Tanacetum cinerariifolium, the natural source of mosquito coil.</title>
        <authorList>
            <person name="Yamashiro T."/>
            <person name="Shiraishi A."/>
            <person name="Satake H."/>
            <person name="Nakayama K."/>
        </authorList>
    </citation>
    <scope>NUCLEOTIDE SEQUENCE</scope>
</reference>